<name>A0A6J0L6R7_RAPSA</name>
<dbReference type="PANTHER" id="PTHR31314">
    <property type="entry name" value="MYB FAMILY TRANSCRIPTION FACTOR PHL7-LIKE"/>
    <property type="match status" value="1"/>
</dbReference>
<dbReference type="OrthoDB" id="1110281at2759"/>
<dbReference type="SUPFAM" id="SSF46689">
    <property type="entry name" value="Homeodomain-like"/>
    <property type="match status" value="1"/>
</dbReference>
<dbReference type="InterPro" id="IPR009057">
    <property type="entry name" value="Homeodomain-like_sf"/>
</dbReference>
<reference evidence="6" key="2">
    <citation type="submission" date="2025-08" db="UniProtKB">
        <authorList>
            <consortium name="RefSeq"/>
        </authorList>
    </citation>
    <scope>IDENTIFICATION</scope>
    <source>
        <tissue evidence="6">Leaf</tissue>
    </source>
</reference>
<dbReference type="RefSeq" id="XP_018455915.1">
    <property type="nucleotide sequence ID" value="XM_018600413.2"/>
</dbReference>
<dbReference type="InterPro" id="IPR046955">
    <property type="entry name" value="PHR1-like"/>
</dbReference>
<dbReference type="PANTHER" id="PTHR31314:SF133">
    <property type="entry name" value="HTH MYB-TYPE DOMAIN-CONTAINING PROTEIN"/>
    <property type="match status" value="1"/>
</dbReference>
<accession>A0A6J0L6R7</accession>
<gene>
    <name evidence="6" type="primary">LOC108827065</name>
</gene>
<organism evidence="5 6">
    <name type="scientific">Raphanus sativus</name>
    <name type="common">Radish</name>
    <name type="synonym">Raphanus raphanistrum var. sativus</name>
    <dbReference type="NCBI Taxonomy" id="3726"/>
    <lineage>
        <taxon>Eukaryota</taxon>
        <taxon>Viridiplantae</taxon>
        <taxon>Streptophyta</taxon>
        <taxon>Embryophyta</taxon>
        <taxon>Tracheophyta</taxon>
        <taxon>Spermatophyta</taxon>
        <taxon>Magnoliopsida</taxon>
        <taxon>eudicotyledons</taxon>
        <taxon>Gunneridae</taxon>
        <taxon>Pentapetalae</taxon>
        <taxon>rosids</taxon>
        <taxon>malvids</taxon>
        <taxon>Brassicales</taxon>
        <taxon>Brassicaceae</taxon>
        <taxon>Brassiceae</taxon>
        <taxon>Raphanus</taxon>
    </lineage>
</organism>
<sequence>MEKPNVRFYTKSKMPRMRWATDLHHHFVYVVKRLGGERKATPKKIVQAMGVKYLTLSHVKSHLQMYRNKKRRETVQAERRMRREMRWREFQQHLQIYERLRDATNFMQNQSRLSYNTEKTIEFLKPSNKTMEVEHAHDGVVATGDGADVRLNSTGLLKGEEKLSLGLTLGLKY</sequence>
<evidence type="ECO:0000313" key="6">
    <source>
        <dbReference type="RefSeq" id="XP_018455915.1"/>
    </source>
</evidence>
<protein>
    <submittedName>
        <fullName evidence="6">Myb family transcription factor RLI1</fullName>
    </submittedName>
</protein>
<dbReference type="InterPro" id="IPR006447">
    <property type="entry name" value="Myb_dom_plants"/>
</dbReference>
<reference evidence="5" key="1">
    <citation type="journal article" date="2019" name="Database">
        <title>The radish genome database (RadishGD): an integrated information resource for radish genomics.</title>
        <authorList>
            <person name="Yu H.J."/>
            <person name="Baek S."/>
            <person name="Lee Y.J."/>
            <person name="Cho A."/>
            <person name="Mun J.H."/>
        </authorList>
    </citation>
    <scope>NUCLEOTIDE SEQUENCE [LARGE SCALE GENOMIC DNA]</scope>
    <source>
        <strain evidence="5">cv. WK10039</strain>
    </source>
</reference>
<evidence type="ECO:0000256" key="3">
    <source>
        <dbReference type="ARBA" id="ARBA00023163"/>
    </source>
</evidence>
<dbReference type="FunFam" id="1.10.10.60:FF:000007">
    <property type="entry name" value="Two-component response regulator"/>
    <property type="match status" value="1"/>
</dbReference>
<dbReference type="Proteomes" id="UP000504610">
    <property type="component" value="Chromosome 9"/>
</dbReference>
<dbReference type="GO" id="GO:0003700">
    <property type="term" value="F:DNA-binding transcription factor activity"/>
    <property type="evidence" value="ECO:0007669"/>
    <property type="project" value="InterPro"/>
</dbReference>
<proteinExistence type="predicted"/>
<keyword evidence="2" id="KW-0805">Transcription regulation</keyword>
<evidence type="ECO:0000256" key="2">
    <source>
        <dbReference type="ARBA" id="ARBA00023015"/>
    </source>
</evidence>
<dbReference type="KEGG" id="rsz:108827065"/>
<keyword evidence="3" id="KW-0804">Transcription</keyword>
<dbReference type="GO" id="GO:0003677">
    <property type="term" value="F:DNA binding"/>
    <property type="evidence" value="ECO:0007669"/>
    <property type="project" value="InterPro"/>
</dbReference>
<keyword evidence="5" id="KW-1185">Reference proteome</keyword>
<dbReference type="GeneID" id="108827065"/>
<evidence type="ECO:0000313" key="5">
    <source>
        <dbReference type="Proteomes" id="UP000504610"/>
    </source>
</evidence>
<evidence type="ECO:0000256" key="1">
    <source>
        <dbReference type="ARBA" id="ARBA00004123"/>
    </source>
</evidence>
<comment type="subcellular location">
    <subcellularLocation>
        <location evidence="1">Nucleus</location>
    </subcellularLocation>
</comment>
<dbReference type="Gene3D" id="1.10.10.60">
    <property type="entry name" value="Homeodomain-like"/>
    <property type="match status" value="1"/>
</dbReference>
<keyword evidence="4" id="KW-0539">Nucleus</keyword>
<dbReference type="AlphaFoldDB" id="A0A6J0L6R7"/>
<evidence type="ECO:0000256" key="4">
    <source>
        <dbReference type="ARBA" id="ARBA00023242"/>
    </source>
</evidence>
<dbReference type="GO" id="GO:0005634">
    <property type="term" value="C:nucleus"/>
    <property type="evidence" value="ECO:0007669"/>
    <property type="project" value="UniProtKB-SubCell"/>
</dbReference>
<dbReference type="NCBIfam" id="TIGR01557">
    <property type="entry name" value="myb_SHAQKYF"/>
    <property type="match status" value="1"/>
</dbReference>